<reference evidence="2" key="1">
    <citation type="submission" date="2023-04" db="EMBL/GenBank/DDBJ databases">
        <authorList>
            <person name="Vijverberg K."/>
            <person name="Xiong W."/>
            <person name="Schranz E."/>
        </authorList>
    </citation>
    <scope>NUCLEOTIDE SEQUENCE</scope>
</reference>
<sequence length="204" mass="22426">MLKIDIFTEEKKKNDVIKVEVVGKTFEVGVVEYEDEPWFPFKFDNDEQTYESNFDNKSDYSTTVAEGDDDGISSEEEERISDTSMDGVEEGKIVGDGNNQNDNPINPYQASPIILESQKAPPPTGVGEAEPSHAETEVINVNETCDGKLIESGRVIGNQSKTTEIGTYSSLMGSPRPIPFPSNFAQSRCFGPFPFKSHTSPSNG</sequence>
<feature type="compositionally biased region" description="Polar residues" evidence="1">
    <location>
        <begin position="50"/>
        <end position="64"/>
    </location>
</feature>
<keyword evidence="3" id="KW-1185">Reference proteome</keyword>
<dbReference type="Proteomes" id="UP001177003">
    <property type="component" value="Chromosome 8"/>
</dbReference>
<feature type="region of interest" description="Disordered" evidence="1">
    <location>
        <begin position="50"/>
        <end position="108"/>
    </location>
</feature>
<evidence type="ECO:0000313" key="3">
    <source>
        <dbReference type="Proteomes" id="UP001177003"/>
    </source>
</evidence>
<gene>
    <name evidence="2" type="ORF">LSALG_LOCUS37280</name>
</gene>
<proteinExistence type="predicted"/>
<organism evidence="2 3">
    <name type="scientific">Lactuca saligna</name>
    <name type="common">Willowleaf lettuce</name>
    <dbReference type="NCBI Taxonomy" id="75948"/>
    <lineage>
        <taxon>Eukaryota</taxon>
        <taxon>Viridiplantae</taxon>
        <taxon>Streptophyta</taxon>
        <taxon>Embryophyta</taxon>
        <taxon>Tracheophyta</taxon>
        <taxon>Spermatophyta</taxon>
        <taxon>Magnoliopsida</taxon>
        <taxon>eudicotyledons</taxon>
        <taxon>Gunneridae</taxon>
        <taxon>Pentapetalae</taxon>
        <taxon>asterids</taxon>
        <taxon>campanulids</taxon>
        <taxon>Asterales</taxon>
        <taxon>Asteraceae</taxon>
        <taxon>Cichorioideae</taxon>
        <taxon>Cichorieae</taxon>
        <taxon>Lactucinae</taxon>
        <taxon>Lactuca</taxon>
    </lineage>
</organism>
<name>A0AA35ZTC8_LACSI</name>
<evidence type="ECO:0000256" key="1">
    <source>
        <dbReference type="SAM" id="MobiDB-lite"/>
    </source>
</evidence>
<evidence type="ECO:0000313" key="2">
    <source>
        <dbReference type="EMBL" id="CAI9298523.1"/>
    </source>
</evidence>
<protein>
    <submittedName>
        <fullName evidence="2">Uncharacterized protein</fullName>
    </submittedName>
</protein>
<dbReference type="EMBL" id="OX465084">
    <property type="protein sequence ID" value="CAI9298523.1"/>
    <property type="molecule type" value="Genomic_DNA"/>
</dbReference>
<feature type="compositionally biased region" description="Polar residues" evidence="1">
    <location>
        <begin position="97"/>
        <end position="108"/>
    </location>
</feature>
<dbReference type="AlphaFoldDB" id="A0AA35ZTC8"/>
<feature type="compositionally biased region" description="Acidic residues" evidence="1">
    <location>
        <begin position="66"/>
        <end position="79"/>
    </location>
</feature>
<accession>A0AA35ZTC8</accession>